<name>A0ACC3NFN6_9PEZI</name>
<dbReference type="EMBL" id="JAUTXU010000045">
    <property type="protein sequence ID" value="KAK3715973.1"/>
    <property type="molecule type" value="Genomic_DNA"/>
</dbReference>
<gene>
    <name evidence="1" type="primary">MHP1_2</name>
    <name evidence="1" type="ORF">LTR37_006703</name>
</gene>
<comment type="caution">
    <text evidence="1">The sequence shown here is derived from an EMBL/GenBank/DDBJ whole genome shotgun (WGS) entry which is preliminary data.</text>
</comment>
<accession>A0ACC3NFN6</accession>
<dbReference type="Proteomes" id="UP001281147">
    <property type="component" value="Unassembled WGS sequence"/>
</dbReference>
<protein>
    <submittedName>
        <fullName evidence="1">Microtubules assembly and stabilization protein</fullName>
    </submittedName>
</protein>
<organism evidence="1 2">
    <name type="scientific">Vermiconidia calcicola</name>
    <dbReference type="NCBI Taxonomy" id="1690605"/>
    <lineage>
        <taxon>Eukaryota</taxon>
        <taxon>Fungi</taxon>
        <taxon>Dikarya</taxon>
        <taxon>Ascomycota</taxon>
        <taxon>Pezizomycotina</taxon>
        <taxon>Dothideomycetes</taxon>
        <taxon>Dothideomycetidae</taxon>
        <taxon>Mycosphaerellales</taxon>
        <taxon>Extremaceae</taxon>
        <taxon>Vermiconidia</taxon>
    </lineage>
</organism>
<evidence type="ECO:0000313" key="2">
    <source>
        <dbReference type="Proteomes" id="UP001281147"/>
    </source>
</evidence>
<keyword evidence="2" id="KW-1185">Reference proteome</keyword>
<evidence type="ECO:0000313" key="1">
    <source>
        <dbReference type="EMBL" id="KAK3715973.1"/>
    </source>
</evidence>
<reference evidence="1" key="1">
    <citation type="submission" date="2023-07" db="EMBL/GenBank/DDBJ databases">
        <title>Black Yeasts Isolated from many extreme environments.</title>
        <authorList>
            <person name="Coleine C."/>
            <person name="Stajich J.E."/>
            <person name="Selbmann L."/>
        </authorList>
    </citation>
    <scope>NUCLEOTIDE SEQUENCE</scope>
    <source>
        <strain evidence="1">CCFEE 5714</strain>
    </source>
</reference>
<proteinExistence type="predicted"/>
<sequence length="1466" mass="159206">MDLGVSARELFGSYRKQQPKSAGSDGHDFALGRSKSTASHGSRRPQVTRQVKSGTAVNTGAQPSSSCGEGVLNTCYENESDDAPTPPIHQQQSQLLHERRRAARSNDSSDIRRQQSQKEAITPLLLHTASSARWRRRENNIRNTNSSNASIRARAASDLVLKVAAMEEVHGVDVSWLHHPNSNREKDGEQRRAEGEKKGERSSGHQHALSSPDARRDAGKVTNVPSGASATSNDVAQEKAKRPAPPVQAQSELAKTTSPPSVTPSTAAEAARDGTNGLPERSASTKTPPQKRPSLLNRTSNEKLSQSGKRTSWMTSISSKFSHQTTATPERPGPTPTQAWGKQPNGPQTPPVNGGASSAGSEAAEEVEPYTPSKPKESSSSFFSSLTRRLSSASQGSGIPKVSGTGGVCARKVLNVDPNRERCLVPEMDPTRLRRVSFCVDVEVAGGPRYSEDEDEEEKRRKKKEFKMKERAEGEALKHPEAIKEEKDEEGEPKLEIKSKQVSAGAKSPSLSKENTKDETVDAPPTEEEKESAARKKEKKMRSEAERKERQQKRRRRAEENGQIPVELMLDGEGGEHNDHTAAGSSPPGTSKFDPKHASSTSADLTTPQPNTANASRPTTDPARIYRRCCQLRESPILKRITEQLSRPNATLPTEPGVVACLDLTGSRLQLADVVSLGDWLAVVPVKHLKLEDADLNDEGVRCILAGLLAAKRPEPTRRKSNAPKHRTGWRRERIQERSGVVEKLTLKNNPRLTRVGWKHVSLFIYMCRSLKAVDLSMNFFPDTLPPGAQTNMNTPVKSPPPASTNKAAVAVGGDIDAAEALYKCLSERLGGTKLEELIMSECGLSATQVRKVVDGAIVAGISRLGLAGNNLDEEGLEHVLHYLCSGVCQALDLGGNDLRSGGKLAILAEALDNKKNDGGALPCWGLSLAGCNLDPSSLKPLFASIVHLPDFRFIDLSHNPALCCEGSDNGLISLLRRYIGQMKDLKRIHLADVGMSPKQAIALADVLPEGPRLAHLNLLGNQQLSALADARTEGEQEEACALYASLMASVRVSNTLICVDIDVPSAENSEIVKALAKQVVAYSLRNMEQFAIAEATGNVPSTANATTALTGPYGGEKGVKEITVPDVLMHLVGHDDGSSENHDNDGPAPDEDYIVGGTGVVRALQYVLGEKENENRRNGRPSTPTGTITPRDRPGSSAGLVDQGKAKKMSKNLLGSARKIRERLQPALVKEQSSGDDLAYRRLLFLDQTLQSMIQRFEEEYPETRLSPAQHHLNAQTSQASSLTDQSSNLLASSVNTQATDPSTNLTDEEDLDEADPEVRPTVSRHGSDVNIASRALSMEEGRLHRIGQHMRREVIDSPHSPNFPAPVDAPWRKEDQSAQESERLRHFGERIEAISGVELKTVVADEGWEGLLRKVGGTYEDLRNLQQQDPEAWEAFRDAQEKARLNVDRERPGSVDAGAGNARV</sequence>